<dbReference type="Pfam" id="PF00010">
    <property type="entry name" value="HLH"/>
    <property type="match status" value="1"/>
</dbReference>
<dbReference type="GO" id="GO:0000977">
    <property type="term" value="F:RNA polymerase II transcription regulatory region sequence-specific DNA binding"/>
    <property type="evidence" value="ECO:0007669"/>
    <property type="project" value="TreeGrafter"/>
</dbReference>
<keyword evidence="1" id="KW-0238">DNA-binding</keyword>
<evidence type="ECO:0000256" key="1">
    <source>
        <dbReference type="ARBA" id="ARBA00023125"/>
    </source>
</evidence>
<dbReference type="GO" id="GO:0046983">
    <property type="term" value="F:protein dimerization activity"/>
    <property type="evidence" value="ECO:0007669"/>
    <property type="project" value="InterPro"/>
</dbReference>
<dbReference type="Gene3D" id="4.10.280.10">
    <property type="entry name" value="Helix-loop-helix DNA-binding domain"/>
    <property type="match status" value="1"/>
</dbReference>
<dbReference type="EMBL" id="OA565257">
    <property type="protein sequence ID" value="CAD7196625.1"/>
    <property type="molecule type" value="Genomic_DNA"/>
</dbReference>
<accession>A0A7R8VFW6</accession>
<reference evidence="4" key="1">
    <citation type="submission" date="2020-11" db="EMBL/GenBank/DDBJ databases">
        <authorList>
            <person name="Tran Van P."/>
        </authorList>
    </citation>
    <scope>NUCLEOTIDE SEQUENCE</scope>
</reference>
<organism evidence="4">
    <name type="scientific">Timema douglasi</name>
    <name type="common">Walking stick</name>
    <dbReference type="NCBI Taxonomy" id="61478"/>
    <lineage>
        <taxon>Eukaryota</taxon>
        <taxon>Metazoa</taxon>
        <taxon>Ecdysozoa</taxon>
        <taxon>Arthropoda</taxon>
        <taxon>Hexapoda</taxon>
        <taxon>Insecta</taxon>
        <taxon>Pterygota</taxon>
        <taxon>Neoptera</taxon>
        <taxon>Polyneoptera</taxon>
        <taxon>Phasmatodea</taxon>
        <taxon>Timematodea</taxon>
        <taxon>Timematoidea</taxon>
        <taxon>Timematidae</taxon>
        <taxon>Timema</taxon>
    </lineage>
</organism>
<evidence type="ECO:0000313" key="4">
    <source>
        <dbReference type="EMBL" id="CAD7196625.1"/>
    </source>
</evidence>
<dbReference type="InterPro" id="IPR036638">
    <property type="entry name" value="HLH_DNA-bd_sf"/>
</dbReference>
<feature type="region of interest" description="Disordered" evidence="2">
    <location>
        <begin position="64"/>
        <end position="116"/>
    </location>
</feature>
<evidence type="ECO:0000259" key="3">
    <source>
        <dbReference type="PROSITE" id="PS50888"/>
    </source>
</evidence>
<proteinExistence type="predicted"/>
<dbReference type="GO" id="GO:0000981">
    <property type="term" value="F:DNA-binding transcription factor activity, RNA polymerase II-specific"/>
    <property type="evidence" value="ECO:0007669"/>
    <property type="project" value="TreeGrafter"/>
</dbReference>
<dbReference type="AlphaFoldDB" id="A0A7R8VFW6"/>
<dbReference type="PANTHER" id="PTHR23349:SF108">
    <property type="entry name" value="BHLH DOMAIN-CONTAINING PROTEIN"/>
    <property type="match status" value="1"/>
</dbReference>
<evidence type="ECO:0000256" key="2">
    <source>
        <dbReference type="SAM" id="MobiDB-lite"/>
    </source>
</evidence>
<dbReference type="SMART" id="SM00353">
    <property type="entry name" value="HLH"/>
    <property type="match status" value="1"/>
</dbReference>
<gene>
    <name evidence="4" type="ORF">TDIB3V08_LOCUS2965</name>
</gene>
<sequence>MAERLVFDPKNVDQFEEISTCPVWNGESSPSCERPLSCRRNSPIRRETDPFLPENRIPIPFFGFSGTRTSDGGGDQDRDSGCPSAVVWSRGDPMVPSGTTPSPVRRRNERERQRVRSVNQGFERLRRRLPRLWHKDDGQGTLRGDRMTGNNWSSRNSKVEVLRTAIAYIRHLQDHLISLRQVLSATEMTRSENAVPFRLPPLTPANTTNISIPPPPSPNFIKPMLLARESQEFQEDEEGQETERNETTIDELHHLDTEETARCPARNSAIAYVACLPPPPNPTLRYLSTFSLDNVGSEETTGPSIPNETMKQFETAEEVQVSGQIDQIKKSVDHNKSYLVECVTPPKERDDEWYCEDKTDNAGNEDLFVHTSFSQQIEHVHQVTGRRIVDITHFIVKMQELNVYGPIGCNLSNMFVVREKKCGYKSELIFKCLMCNIECQVEIEPRNEQVMDINTASVAGSISAGAGYAQLAEIT</sequence>
<dbReference type="PROSITE" id="PS50888">
    <property type="entry name" value="BHLH"/>
    <property type="match status" value="1"/>
</dbReference>
<protein>
    <recommendedName>
        <fullName evidence="3">BHLH domain-containing protein</fullName>
    </recommendedName>
</protein>
<dbReference type="GO" id="GO:0032502">
    <property type="term" value="P:developmental process"/>
    <property type="evidence" value="ECO:0007669"/>
    <property type="project" value="TreeGrafter"/>
</dbReference>
<feature type="domain" description="BHLH" evidence="3">
    <location>
        <begin position="102"/>
        <end position="172"/>
    </location>
</feature>
<dbReference type="SUPFAM" id="SSF47459">
    <property type="entry name" value="HLH, helix-loop-helix DNA-binding domain"/>
    <property type="match status" value="1"/>
</dbReference>
<dbReference type="InterPro" id="IPR049012">
    <property type="entry name" value="Mutator_transp_dom"/>
</dbReference>
<name>A0A7R8VFW6_TIMDO</name>
<dbReference type="InterPro" id="IPR050283">
    <property type="entry name" value="E-box_TF_Regulators"/>
</dbReference>
<dbReference type="PANTHER" id="PTHR23349">
    <property type="entry name" value="BASIC HELIX-LOOP-HELIX TRANSCRIPTION FACTOR, TWIST"/>
    <property type="match status" value="1"/>
</dbReference>
<dbReference type="InterPro" id="IPR011598">
    <property type="entry name" value="bHLH_dom"/>
</dbReference>
<dbReference type="Pfam" id="PF20700">
    <property type="entry name" value="Mutator"/>
    <property type="match status" value="1"/>
</dbReference>